<evidence type="ECO:0000256" key="2">
    <source>
        <dbReference type="ARBA" id="ARBA00022614"/>
    </source>
</evidence>
<evidence type="ECO:0000256" key="1">
    <source>
        <dbReference type="ARBA" id="ARBA00004167"/>
    </source>
</evidence>
<keyword evidence="7" id="KW-0472">Membrane</keyword>
<dbReference type="EMBL" id="GBRH01248964">
    <property type="protein sequence ID" value="JAD48931.1"/>
    <property type="molecule type" value="Transcribed_RNA"/>
</dbReference>
<organism evidence="8">
    <name type="scientific">Arundo donax</name>
    <name type="common">Giant reed</name>
    <name type="synonym">Donax arundinaceus</name>
    <dbReference type="NCBI Taxonomy" id="35708"/>
    <lineage>
        <taxon>Eukaryota</taxon>
        <taxon>Viridiplantae</taxon>
        <taxon>Streptophyta</taxon>
        <taxon>Embryophyta</taxon>
        <taxon>Tracheophyta</taxon>
        <taxon>Spermatophyta</taxon>
        <taxon>Magnoliopsida</taxon>
        <taxon>Liliopsida</taxon>
        <taxon>Poales</taxon>
        <taxon>Poaceae</taxon>
        <taxon>PACMAD clade</taxon>
        <taxon>Arundinoideae</taxon>
        <taxon>Arundineae</taxon>
        <taxon>Arundo</taxon>
    </lineage>
</organism>
<accession>A0A0A9ACU6</accession>
<dbReference type="InterPro" id="IPR032675">
    <property type="entry name" value="LRR_dom_sf"/>
</dbReference>
<dbReference type="InterPro" id="IPR001611">
    <property type="entry name" value="Leu-rich_rpt"/>
</dbReference>
<dbReference type="InterPro" id="IPR051716">
    <property type="entry name" value="Plant_RL_S/T_kinase"/>
</dbReference>
<name>A0A0A9ACU6_ARUDO</name>
<reference evidence="8" key="2">
    <citation type="journal article" date="2015" name="Data Brief">
        <title>Shoot transcriptome of the giant reed, Arundo donax.</title>
        <authorList>
            <person name="Barrero R.A."/>
            <person name="Guerrero F.D."/>
            <person name="Moolhuijzen P."/>
            <person name="Goolsby J.A."/>
            <person name="Tidwell J."/>
            <person name="Bellgard S.E."/>
            <person name="Bellgard M.I."/>
        </authorList>
    </citation>
    <scope>NUCLEOTIDE SEQUENCE</scope>
    <source>
        <tissue evidence="8">Shoot tissue taken approximately 20 cm above the soil surface</tissue>
    </source>
</reference>
<protein>
    <recommendedName>
        <fullName evidence="9">Protein kinase domain-containing protein</fullName>
    </recommendedName>
</protein>
<dbReference type="Pfam" id="PF00560">
    <property type="entry name" value="LRR_1"/>
    <property type="match status" value="3"/>
</dbReference>
<evidence type="ECO:0000256" key="3">
    <source>
        <dbReference type="ARBA" id="ARBA00022729"/>
    </source>
</evidence>
<keyword evidence="5" id="KW-0675">Receptor</keyword>
<dbReference type="InterPro" id="IPR011009">
    <property type="entry name" value="Kinase-like_dom_sf"/>
</dbReference>
<dbReference type="AlphaFoldDB" id="A0A0A9ACU6"/>
<dbReference type="FunFam" id="3.80.10.10:FF:000041">
    <property type="entry name" value="LRR receptor-like serine/threonine-protein kinase ERECTA"/>
    <property type="match status" value="1"/>
</dbReference>
<dbReference type="SUPFAM" id="SSF56112">
    <property type="entry name" value="Protein kinase-like (PK-like)"/>
    <property type="match status" value="1"/>
</dbReference>
<proteinExistence type="predicted"/>
<evidence type="ECO:0000256" key="5">
    <source>
        <dbReference type="ARBA" id="ARBA00023170"/>
    </source>
</evidence>
<evidence type="ECO:0000256" key="4">
    <source>
        <dbReference type="ARBA" id="ARBA00022737"/>
    </source>
</evidence>
<evidence type="ECO:0000256" key="7">
    <source>
        <dbReference type="SAM" id="Phobius"/>
    </source>
</evidence>
<keyword evidence="6" id="KW-0325">Glycoprotein</keyword>
<keyword evidence="2" id="KW-0433">Leucine-rich repeat</keyword>
<dbReference type="Gene3D" id="3.80.10.10">
    <property type="entry name" value="Ribonuclease Inhibitor"/>
    <property type="match status" value="2"/>
</dbReference>
<dbReference type="Gene3D" id="3.30.200.20">
    <property type="entry name" value="Phosphorylase Kinase, domain 1"/>
    <property type="match status" value="1"/>
</dbReference>
<keyword evidence="3" id="KW-0732">Signal</keyword>
<feature type="transmembrane region" description="Helical" evidence="7">
    <location>
        <begin position="162"/>
        <end position="185"/>
    </location>
</feature>
<evidence type="ECO:0000256" key="6">
    <source>
        <dbReference type="ARBA" id="ARBA00023180"/>
    </source>
</evidence>
<reference evidence="8" key="1">
    <citation type="submission" date="2014-09" db="EMBL/GenBank/DDBJ databases">
        <authorList>
            <person name="Magalhaes I.L.F."/>
            <person name="Oliveira U."/>
            <person name="Santos F.R."/>
            <person name="Vidigal T.H.D.A."/>
            <person name="Brescovit A.D."/>
            <person name="Santos A.J."/>
        </authorList>
    </citation>
    <scope>NUCLEOTIDE SEQUENCE</scope>
    <source>
        <tissue evidence="8">Shoot tissue taken approximately 20 cm above the soil surface</tissue>
    </source>
</reference>
<sequence>MLDLSSNAFMATLPQSLLCSKTLNHLDVSNNNLSGQIPLSCPGEEESSSSLVFFNASSNHFSGSLDESISNFTQLSSLDIHNNSLTGSLPSALSNLNYLNYLDLSNNDFSGTLPCGICNISSITFANFSGNHIGMHSLSDCVASGVCAANSINQKRVHPPHVTLRAVAICAIALIIVIVLVLLVVCARWKLLRRSLALVPASQARANTEPTSSDELLAKKSCEPLSINPATFEHAPLRVTLDDILKATDNFSAAHIIGHGGFGTVDRAALPEGRRVANLRSRGFMVVISSVVTVNSWLRWRPSEW</sequence>
<keyword evidence="7" id="KW-1133">Transmembrane helix</keyword>
<dbReference type="PANTHER" id="PTHR48053:SF32">
    <property type="entry name" value="LEUCINE RICH REPEAT FAMILY PROTEIN, EXPRESSED"/>
    <property type="match status" value="1"/>
</dbReference>
<dbReference type="GO" id="GO:0016020">
    <property type="term" value="C:membrane"/>
    <property type="evidence" value="ECO:0007669"/>
    <property type="project" value="UniProtKB-SubCell"/>
</dbReference>
<dbReference type="SUPFAM" id="SSF52058">
    <property type="entry name" value="L domain-like"/>
    <property type="match status" value="1"/>
</dbReference>
<keyword evidence="4" id="KW-0677">Repeat</keyword>
<evidence type="ECO:0008006" key="9">
    <source>
        <dbReference type="Google" id="ProtNLM"/>
    </source>
</evidence>
<keyword evidence="7" id="KW-0812">Transmembrane</keyword>
<dbReference type="GO" id="GO:0004674">
    <property type="term" value="F:protein serine/threonine kinase activity"/>
    <property type="evidence" value="ECO:0007669"/>
    <property type="project" value="UniProtKB-EC"/>
</dbReference>
<comment type="subcellular location">
    <subcellularLocation>
        <location evidence="1">Membrane</location>
        <topology evidence="1">Single-pass membrane protein</topology>
    </subcellularLocation>
</comment>
<evidence type="ECO:0000313" key="8">
    <source>
        <dbReference type="EMBL" id="JAD48931.1"/>
    </source>
</evidence>
<dbReference type="PANTHER" id="PTHR48053">
    <property type="entry name" value="LEUCINE RICH REPEAT FAMILY PROTEIN, EXPRESSED"/>
    <property type="match status" value="1"/>
</dbReference>